<keyword evidence="2" id="KW-0963">Cytoplasm</keyword>
<accession>A0ABP0WVQ0</accession>
<dbReference type="InterPro" id="IPR016125">
    <property type="entry name" value="Peptidase_C15-like"/>
</dbReference>
<dbReference type="InterPro" id="IPR000816">
    <property type="entry name" value="Peptidase_C15"/>
</dbReference>
<dbReference type="Proteomes" id="UP001497444">
    <property type="component" value="Chromosome 3"/>
</dbReference>
<comment type="similarity">
    <text evidence="1">Belongs to the peptidase C15 family.</text>
</comment>
<evidence type="ECO:0000256" key="5">
    <source>
        <dbReference type="ARBA" id="ARBA00022807"/>
    </source>
</evidence>
<proteinExistence type="inferred from homology"/>
<reference evidence="6" key="1">
    <citation type="submission" date="2024-02" db="EMBL/GenBank/DDBJ databases">
        <authorList>
            <consortium name="ELIXIR-Norway"/>
            <consortium name="Elixir Norway"/>
        </authorList>
    </citation>
    <scope>NUCLEOTIDE SEQUENCE</scope>
</reference>
<name>A0ABP0WVQ0_9BRYO</name>
<dbReference type="CDD" id="cd00501">
    <property type="entry name" value="Peptidase_C15"/>
    <property type="match status" value="1"/>
</dbReference>
<evidence type="ECO:0008006" key="8">
    <source>
        <dbReference type="Google" id="ProtNLM"/>
    </source>
</evidence>
<evidence type="ECO:0000256" key="4">
    <source>
        <dbReference type="ARBA" id="ARBA00022801"/>
    </source>
</evidence>
<evidence type="ECO:0000313" key="6">
    <source>
        <dbReference type="EMBL" id="CAK9270935.1"/>
    </source>
</evidence>
<dbReference type="InterPro" id="IPR036440">
    <property type="entry name" value="Peptidase_C15-like_sf"/>
</dbReference>
<dbReference type="SUPFAM" id="SSF53182">
    <property type="entry name" value="Pyrrolidone carboxyl peptidase (pyroglutamate aminopeptidase)"/>
    <property type="match status" value="1"/>
</dbReference>
<dbReference type="PANTHER" id="PTHR23402">
    <property type="entry name" value="PROTEASE FAMILY C15 PYROGLUTAMYL-PEPTIDASE I-RELATED"/>
    <property type="match status" value="1"/>
</dbReference>
<organism evidence="6 7">
    <name type="scientific">Sphagnum jensenii</name>
    <dbReference type="NCBI Taxonomy" id="128206"/>
    <lineage>
        <taxon>Eukaryota</taxon>
        <taxon>Viridiplantae</taxon>
        <taxon>Streptophyta</taxon>
        <taxon>Embryophyta</taxon>
        <taxon>Bryophyta</taxon>
        <taxon>Sphagnophytina</taxon>
        <taxon>Sphagnopsida</taxon>
        <taxon>Sphagnales</taxon>
        <taxon>Sphagnaceae</taxon>
        <taxon>Sphagnum</taxon>
    </lineage>
</organism>
<evidence type="ECO:0000256" key="3">
    <source>
        <dbReference type="ARBA" id="ARBA00022670"/>
    </source>
</evidence>
<gene>
    <name evidence="6" type="ORF">CSSPJE1EN1_LOCUS16413</name>
</gene>
<sequence>MPFIVIYKQTHYNACIFECVVLCAIHYLQMLVGCGTFDVIQQHPQIITFTQCQICIIHATNGKASLAHCPSFQLPIPHPLLRELIECRDSRQQAGTREIMGSEAAPTSFIEFHITGFKKFHGVAENPTEVLVGTIEEYVRKHHGMPMGTLLGSCTVLETAGEGALGPLMELLDSSLVGIEHPSIERSGDSQELKLDVNSSPTIQKKIVWVHFGVNSGATNFAVEWRAVNEATFLCADELGWQTQHAPIITEDGPISHIHETTLPVKEIVTALRKEDFNVTESYDAGRFVCNYVYYHSLCHAAAHGARSLFVHVPLFKMIDKEQQMQFAEALLHVLAAFC</sequence>
<evidence type="ECO:0000313" key="7">
    <source>
        <dbReference type="Proteomes" id="UP001497444"/>
    </source>
</evidence>
<keyword evidence="3" id="KW-0645">Protease</keyword>
<keyword evidence="4" id="KW-0378">Hydrolase</keyword>
<dbReference type="Gene3D" id="3.40.630.20">
    <property type="entry name" value="Peptidase C15, pyroglutamyl peptidase I-like"/>
    <property type="match status" value="1"/>
</dbReference>
<evidence type="ECO:0000256" key="2">
    <source>
        <dbReference type="ARBA" id="ARBA00022490"/>
    </source>
</evidence>
<keyword evidence="7" id="KW-1185">Reference proteome</keyword>
<protein>
    <recommendedName>
        <fullName evidence="8">Pyrrolidone-carboxylate peptidase</fullName>
    </recommendedName>
</protein>
<dbReference type="EMBL" id="OZ020098">
    <property type="protein sequence ID" value="CAK9270935.1"/>
    <property type="molecule type" value="Genomic_DNA"/>
</dbReference>
<keyword evidence="5" id="KW-0788">Thiol protease</keyword>
<evidence type="ECO:0000256" key="1">
    <source>
        <dbReference type="ARBA" id="ARBA00006641"/>
    </source>
</evidence>
<dbReference type="PANTHER" id="PTHR23402:SF1">
    <property type="entry name" value="PYROGLUTAMYL-PEPTIDASE I"/>
    <property type="match status" value="1"/>
</dbReference>
<dbReference type="Pfam" id="PF01470">
    <property type="entry name" value="Peptidase_C15"/>
    <property type="match status" value="1"/>
</dbReference>